<evidence type="ECO:0000256" key="4">
    <source>
        <dbReference type="ARBA" id="ARBA00012105"/>
    </source>
</evidence>
<evidence type="ECO:0000256" key="2">
    <source>
        <dbReference type="ARBA" id="ARBA00005201"/>
    </source>
</evidence>
<dbReference type="EC" id="2.7.1.26" evidence="4"/>
<keyword evidence="17" id="KW-1185">Reference proteome</keyword>
<keyword evidence="10" id="KW-0418">Kinase</keyword>
<dbReference type="EMBL" id="JARVKF010000190">
    <property type="protein sequence ID" value="KAK9421342.1"/>
    <property type="molecule type" value="Genomic_DNA"/>
</dbReference>
<evidence type="ECO:0000256" key="14">
    <source>
        <dbReference type="SAM" id="MobiDB-lite"/>
    </source>
</evidence>
<keyword evidence="8" id="KW-0808">Transferase</keyword>
<feature type="region of interest" description="Disordered" evidence="14">
    <location>
        <begin position="1"/>
        <end position="25"/>
    </location>
</feature>
<sequence>MSTQSTENVRRKPLPRDSSPAPAIDISDIYDDYFDDQDVETELTEKTVELKLEQRPPLPARLNTIPLIANSSEPSAITRTETTIPDVPSASKSFWKTAVDETIYFAGGLISRPVESTKHFSILRHSSALVYYKGPSTRVTITIFSDAPLPPDRSLWLQRKGFSGNLGMNVSTLLGTSSNWIDVTPSIEAIPSDVPEADERAWQRDIKKFLKRETKHVACETCIIRIPAAASDGYLRLVLCTGESRKKVLCPSPVFRIASTSSDVSIFRGASLSTMPLEAGLKVASVVGTTVVNKYIGPAKAVVDNRVQKYTSKMKPGFIAERAEHIAYAKSGLQNKFEALERNFDGARDVSYDPLHDVVLSDAPPEIVGADSGPQKPFPLKFSGTVVQGTGRSQDQLGLPTANMSGVPSDFLLRLNGVYIGWARLEPDKGNEGISHDWHEAIITIGPAPYVSPGVVAKNVATVHIIHAFNGAAFFGTKLKTIIMAYLHPTQQSVRVRELTQSFDAAARDTEVALASLSRETWGVHQTVERMKTEKSARSVVDKYVEARTQFQKGVDSIPLHLAGFRTASAEVMDKAHGRGGIYIRR</sequence>
<evidence type="ECO:0000256" key="3">
    <source>
        <dbReference type="ARBA" id="ARBA00010108"/>
    </source>
</evidence>
<dbReference type="Proteomes" id="UP001408356">
    <property type="component" value="Unassembled WGS sequence"/>
</dbReference>
<evidence type="ECO:0000256" key="10">
    <source>
        <dbReference type="ARBA" id="ARBA00022777"/>
    </source>
</evidence>
<feature type="domain" description="Riboflavin kinase" evidence="15">
    <location>
        <begin position="375"/>
        <end position="518"/>
    </location>
</feature>
<evidence type="ECO:0000313" key="17">
    <source>
        <dbReference type="Proteomes" id="UP001408356"/>
    </source>
</evidence>
<evidence type="ECO:0000256" key="12">
    <source>
        <dbReference type="ARBA" id="ARBA00029960"/>
    </source>
</evidence>
<dbReference type="PANTHER" id="PTHR22749">
    <property type="entry name" value="RIBOFLAVIN KINASE/FMN ADENYLYLTRANSFERASE"/>
    <property type="match status" value="1"/>
</dbReference>
<dbReference type="InterPro" id="IPR023465">
    <property type="entry name" value="Riboflavin_kinase_dom_sf"/>
</dbReference>
<evidence type="ECO:0000256" key="6">
    <source>
        <dbReference type="ARBA" id="ARBA00022630"/>
    </source>
</evidence>
<comment type="caution">
    <text evidence="16">The sequence shown here is derived from an EMBL/GenBank/DDBJ whole genome shotgun (WGS) entry which is preliminary data.</text>
</comment>
<dbReference type="Pfam" id="PF01687">
    <property type="entry name" value="Flavokinase"/>
    <property type="match status" value="1"/>
</dbReference>
<gene>
    <name evidence="16" type="ORF">SUNI508_05880</name>
</gene>
<proteinExistence type="inferred from homology"/>
<keyword evidence="7" id="KW-0288">FMN</keyword>
<keyword evidence="6" id="KW-0285">Flavoprotein</keyword>
<evidence type="ECO:0000256" key="13">
    <source>
        <dbReference type="ARBA" id="ARBA00047880"/>
    </source>
</evidence>
<organism evidence="16 17">
    <name type="scientific">Seiridium unicorne</name>
    <dbReference type="NCBI Taxonomy" id="138068"/>
    <lineage>
        <taxon>Eukaryota</taxon>
        <taxon>Fungi</taxon>
        <taxon>Dikarya</taxon>
        <taxon>Ascomycota</taxon>
        <taxon>Pezizomycotina</taxon>
        <taxon>Sordariomycetes</taxon>
        <taxon>Xylariomycetidae</taxon>
        <taxon>Amphisphaeriales</taxon>
        <taxon>Sporocadaceae</taxon>
        <taxon>Seiridium</taxon>
    </lineage>
</organism>
<evidence type="ECO:0000259" key="15">
    <source>
        <dbReference type="SMART" id="SM00904"/>
    </source>
</evidence>
<evidence type="ECO:0000256" key="7">
    <source>
        <dbReference type="ARBA" id="ARBA00022643"/>
    </source>
</evidence>
<evidence type="ECO:0000256" key="8">
    <source>
        <dbReference type="ARBA" id="ARBA00022679"/>
    </source>
</evidence>
<name>A0ABR2V350_9PEZI</name>
<evidence type="ECO:0000256" key="1">
    <source>
        <dbReference type="ARBA" id="ARBA00003572"/>
    </source>
</evidence>
<comment type="pathway">
    <text evidence="2">Cofactor biosynthesis; FMN biosynthesis; FMN from riboflavin (ATP route): step 1/1.</text>
</comment>
<dbReference type="InterPro" id="IPR015865">
    <property type="entry name" value="Riboflavin_kinase_bac/euk"/>
</dbReference>
<evidence type="ECO:0000256" key="11">
    <source>
        <dbReference type="ARBA" id="ARBA00022840"/>
    </source>
</evidence>
<keyword evidence="11" id="KW-0067">ATP-binding</keyword>
<evidence type="ECO:0000313" key="16">
    <source>
        <dbReference type="EMBL" id="KAK9421342.1"/>
    </source>
</evidence>
<evidence type="ECO:0000256" key="5">
    <source>
        <dbReference type="ARBA" id="ARBA00017394"/>
    </source>
</evidence>
<accession>A0ABR2V350</accession>
<comment type="similarity">
    <text evidence="3">Belongs to the flavokinase family.</text>
</comment>
<dbReference type="SUPFAM" id="SSF82114">
    <property type="entry name" value="Riboflavin kinase-like"/>
    <property type="match status" value="1"/>
</dbReference>
<comment type="catalytic activity">
    <reaction evidence="13">
        <text>riboflavin + ATP = FMN + ADP + H(+)</text>
        <dbReference type="Rhea" id="RHEA:14357"/>
        <dbReference type="ChEBI" id="CHEBI:15378"/>
        <dbReference type="ChEBI" id="CHEBI:30616"/>
        <dbReference type="ChEBI" id="CHEBI:57986"/>
        <dbReference type="ChEBI" id="CHEBI:58210"/>
        <dbReference type="ChEBI" id="CHEBI:456216"/>
        <dbReference type="EC" id="2.7.1.26"/>
    </reaction>
</comment>
<reference evidence="16 17" key="1">
    <citation type="journal article" date="2024" name="J. Plant Pathol.">
        <title>Sequence and assembly of the genome of Seiridium unicorne, isolate CBS 538.82, causal agent of cypress canker disease.</title>
        <authorList>
            <person name="Scali E."/>
            <person name="Rocca G.D."/>
            <person name="Danti R."/>
            <person name="Garbelotto M."/>
            <person name="Barberini S."/>
            <person name="Baroncelli R."/>
            <person name="Emiliani G."/>
        </authorList>
    </citation>
    <scope>NUCLEOTIDE SEQUENCE [LARGE SCALE GENOMIC DNA]</scope>
    <source>
        <strain evidence="16 17">BM-138-508</strain>
    </source>
</reference>
<dbReference type="InterPro" id="IPR023468">
    <property type="entry name" value="Riboflavin_kinase"/>
</dbReference>
<comment type="function">
    <text evidence="1">Catalyzes the phosphorylation of riboflavin (vitamin B2) to form flavin mononucleotide (FMN) coenzyme.</text>
</comment>
<dbReference type="SMART" id="SM00904">
    <property type="entry name" value="Flavokinase"/>
    <property type="match status" value="1"/>
</dbReference>
<dbReference type="PANTHER" id="PTHR22749:SF6">
    <property type="entry name" value="RIBOFLAVIN KINASE"/>
    <property type="match status" value="1"/>
</dbReference>
<dbReference type="Gene3D" id="2.40.30.30">
    <property type="entry name" value="Riboflavin kinase-like"/>
    <property type="match status" value="1"/>
</dbReference>
<protein>
    <recommendedName>
        <fullName evidence="5">Riboflavin kinase</fullName>
        <ecNumber evidence="4">2.7.1.26</ecNumber>
    </recommendedName>
    <alternativeName>
        <fullName evidence="12">Flavin mononucleotide kinase 1</fullName>
    </alternativeName>
</protein>
<evidence type="ECO:0000256" key="9">
    <source>
        <dbReference type="ARBA" id="ARBA00022741"/>
    </source>
</evidence>
<keyword evidence="9" id="KW-0547">Nucleotide-binding</keyword>